<keyword evidence="4" id="KW-1185">Reference proteome</keyword>
<accession>A0ABU4YWU2</accession>
<organism evidence="3 4">
    <name type="scientific">Mesorhizobium captivum</name>
    <dbReference type="NCBI Taxonomy" id="3072319"/>
    <lineage>
        <taxon>Bacteria</taxon>
        <taxon>Pseudomonadati</taxon>
        <taxon>Pseudomonadota</taxon>
        <taxon>Alphaproteobacteria</taxon>
        <taxon>Hyphomicrobiales</taxon>
        <taxon>Phyllobacteriaceae</taxon>
        <taxon>Mesorhizobium</taxon>
    </lineage>
</organism>
<keyword evidence="2" id="KW-0812">Transmembrane</keyword>
<gene>
    <name evidence="3" type="ORF">RFN29_01785</name>
</gene>
<protein>
    <recommendedName>
        <fullName evidence="5">MFS transporter</fullName>
    </recommendedName>
</protein>
<keyword evidence="2" id="KW-0472">Membrane</keyword>
<sequence length="130" mass="13206">MQGEAQRAWKHHGGLPQEQSGAASALSEMASELGGALGIALLGSRVTLIYRRVLSAGIPPMVHGEALERALRGIGSAVSSAQDDGGNALVSAAQAAYSDAAQAAFWASACIVLVAAVGALAMFRTFMPRG</sequence>
<dbReference type="Proteomes" id="UP001271249">
    <property type="component" value="Unassembled WGS sequence"/>
</dbReference>
<evidence type="ECO:0000256" key="2">
    <source>
        <dbReference type="SAM" id="Phobius"/>
    </source>
</evidence>
<feature type="transmembrane region" description="Helical" evidence="2">
    <location>
        <begin position="103"/>
        <end position="123"/>
    </location>
</feature>
<reference evidence="3 4" key="1">
    <citation type="submission" date="2023-08" db="EMBL/GenBank/DDBJ databases">
        <title>Implementing the SeqCode for naming new Mesorhizobium species isolated from Vachellia karroo root nodules.</title>
        <authorList>
            <person name="Van Lill M."/>
        </authorList>
    </citation>
    <scope>NUCLEOTIDE SEQUENCE [LARGE SCALE GENOMIC DNA]</scope>
    <source>
        <strain evidence="3 4">VK22B</strain>
    </source>
</reference>
<evidence type="ECO:0000313" key="3">
    <source>
        <dbReference type="EMBL" id="MDX8490299.1"/>
    </source>
</evidence>
<comment type="caution">
    <text evidence="3">The sequence shown here is derived from an EMBL/GenBank/DDBJ whole genome shotgun (WGS) entry which is preliminary data.</text>
</comment>
<evidence type="ECO:0000313" key="4">
    <source>
        <dbReference type="Proteomes" id="UP001271249"/>
    </source>
</evidence>
<keyword evidence="2" id="KW-1133">Transmembrane helix</keyword>
<dbReference type="EMBL" id="JAVIJC010000001">
    <property type="protein sequence ID" value="MDX8490299.1"/>
    <property type="molecule type" value="Genomic_DNA"/>
</dbReference>
<evidence type="ECO:0000256" key="1">
    <source>
        <dbReference type="SAM" id="MobiDB-lite"/>
    </source>
</evidence>
<name>A0ABU4YWU2_9HYPH</name>
<feature type="region of interest" description="Disordered" evidence="1">
    <location>
        <begin position="1"/>
        <end position="21"/>
    </location>
</feature>
<proteinExistence type="predicted"/>
<evidence type="ECO:0008006" key="5">
    <source>
        <dbReference type="Google" id="ProtNLM"/>
    </source>
</evidence>
<dbReference type="RefSeq" id="WP_320224430.1">
    <property type="nucleotide sequence ID" value="NZ_JAVIJC010000001.1"/>
</dbReference>